<name>A0A968GFI6_9SPIO</name>
<keyword evidence="9" id="KW-1185">Reference proteome</keyword>
<dbReference type="RefSeq" id="WP_167695174.1">
    <property type="nucleotide sequence ID" value="NZ_CP118181.1"/>
</dbReference>
<evidence type="ECO:0000256" key="3">
    <source>
        <dbReference type="ARBA" id="ARBA00022741"/>
    </source>
</evidence>
<dbReference type="InterPro" id="IPR012795">
    <property type="entry name" value="tRNA_Ile_lys_synt_N"/>
</dbReference>
<gene>
    <name evidence="6 8" type="primary">tilS</name>
    <name evidence="8" type="ORF">HCT48_02445</name>
</gene>
<keyword evidence="2 6" id="KW-0819">tRNA processing</keyword>
<accession>A0A968GFI6</accession>
<keyword evidence="1 6" id="KW-0436">Ligase</keyword>
<comment type="caution">
    <text evidence="6">Lacks conserved residue(s) required for the propagation of feature annotation.</text>
</comment>
<evidence type="ECO:0000256" key="4">
    <source>
        <dbReference type="ARBA" id="ARBA00022840"/>
    </source>
</evidence>
<reference evidence="8" key="1">
    <citation type="submission" date="2020-03" db="EMBL/GenBank/DDBJ databases">
        <title>Spirochaetal bacteria isolated from arthropods constitute a novel genus Entomospira genus novum within the order Spirochaetales.</title>
        <authorList>
            <person name="Grana-Miraglia L."/>
            <person name="Sikutova S."/>
            <person name="Fingerle V."/>
            <person name="Sing A."/>
            <person name="Castillo-Ramirez S."/>
            <person name="Margos G."/>
            <person name="Rudolf I."/>
        </authorList>
    </citation>
    <scope>NUCLEOTIDE SEQUENCE</scope>
    <source>
        <strain evidence="8">BR149</strain>
    </source>
</reference>
<dbReference type="GO" id="GO:0006400">
    <property type="term" value="P:tRNA modification"/>
    <property type="evidence" value="ECO:0007669"/>
    <property type="project" value="UniProtKB-UniRule"/>
</dbReference>
<evidence type="ECO:0000256" key="6">
    <source>
        <dbReference type="HAMAP-Rule" id="MF_01161"/>
    </source>
</evidence>
<dbReference type="PANTHER" id="PTHR43033:SF1">
    <property type="entry name" value="TRNA(ILE)-LYSIDINE SYNTHASE-RELATED"/>
    <property type="match status" value="1"/>
</dbReference>
<dbReference type="GO" id="GO:0005524">
    <property type="term" value="F:ATP binding"/>
    <property type="evidence" value="ECO:0007669"/>
    <property type="project" value="UniProtKB-KW"/>
</dbReference>
<keyword evidence="6" id="KW-0963">Cytoplasm</keyword>
<evidence type="ECO:0000313" key="9">
    <source>
        <dbReference type="Proteomes" id="UP000778951"/>
    </source>
</evidence>
<dbReference type="AlphaFoldDB" id="A0A968GFI6"/>
<dbReference type="EC" id="6.3.4.19" evidence="6"/>
<protein>
    <recommendedName>
        <fullName evidence="6">tRNA(Ile)-lysidine synthase</fullName>
        <ecNumber evidence="6">6.3.4.19</ecNumber>
    </recommendedName>
    <alternativeName>
        <fullName evidence="6">tRNA(Ile)-2-lysyl-cytidine synthase</fullName>
    </alternativeName>
    <alternativeName>
        <fullName evidence="6">tRNA(Ile)-lysidine synthetase</fullName>
    </alternativeName>
</protein>
<dbReference type="CDD" id="cd01992">
    <property type="entry name" value="TilS_N"/>
    <property type="match status" value="1"/>
</dbReference>
<dbReference type="InterPro" id="IPR012094">
    <property type="entry name" value="tRNA_Ile_lys_synt"/>
</dbReference>
<comment type="subcellular location">
    <subcellularLocation>
        <location evidence="6">Cytoplasm</location>
    </subcellularLocation>
</comment>
<dbReference type="GO" id="GO:0032267">
    <property type="term" value="F:tRNA(Ile)-lysidine synthase activity"/>
    <property type="evidence" value="ECO:0007669"/>
    <property type="project" value="UniProtKB-EC"/>
</dbReference>
<dbReference type="Gene3D" id="3.40.50.620">
    <property type="entry name" value="HUPs"/>
    <property type="match status" value="1"/>
</dbReference>
<feature type="domain" description="tRNA(Ile)-lysidine/2-thiocytidine synthase N-terminal" evidence="7">
    <location>
        <begin position="20"/>
        <end position="196"/>
    </location>
</feature>
<dbReference type="SUPFAM" id="SSF52402">
    <property type="entry name" value="Adenine nucleotide alpha hydrolases-like"/>
    <property type="match status" value="1"/>
</dbReference>
<dbReference type="Proteomes" id="UP000778951">
    <property type="component" value="Unassembled WGS sequence"/>
</dbReference>
<dbReference type="NCBIfam" id="TIGR02432">
    <property type="entry name" value="lysidine_TilS_N"/>
    <property type="match status" value="1"/>
</dbReference>
<evidence type="ECO:0000256" key="1">
    <source>
        <dbReference type="ARBA" id="ARBA00022598"/>
    </source>
</evidence>
<dbReference type="GO" id="GO:0005737">
    <property type="term" value="C:cytoplasm"/>
    <property type="evidence" value="ECO:0007669"/>
    <property type="project" value="UniProtKB-SubCell"/>
</dbReference>
<dbReference type="Pfam" id="PF01171">
    <property type="entry name" value="ATP_bind_3"/>
    <property type="match status" value="1"/>
</dbReference>
<dbReference type="InterPro" id="IPR011063">
    <property type="entry name" value="TilS/TtcA_N"/>
</dbReference>
<proteinExistence type="inferred from homology"/>
<evidence type="ECO:0000256" key="2">
    <source>
        <dbReference type="ARBA" id="ARBA00022694"/>
    </source>
</evidence>
<comment type="similarity">
    <text evidence="6">Belongs to the tRNA(Ile)-lysidine synthase family.</text>
</comment>
<sequence length="320" mass="37810">MLNQFLKAIQSFHLPQKTRIIVATSAGLDSVALLHLLARTNHLSQFTLEIAHLTHNIRSSEEGEMDKALIQQLADSYQLPVHFYTLQRDTLNKYGHEQMARTERQRWLFSLCQTDEDKIALAHHADDQVETIFMRLQKNYPLKGLKGISAESHPIIRPLLAMKKSQLRQFLEANHLTWHEDSTNQDPSIERNYLRAQLQHITPYWPTMMQNLIHLGVITTEYNQLLDYLFTEELSHIRYDASIPHFIYPYNRFTHLPNLVRNELIFYWFNQLMKGIIRADYRLPLKFIQNINLFPQRTTLLRGHGIIIRRKKSNLYISKE</sequence>
<comment type="catalytic activity">
    <reaction evidence="5 6">
        <text>cytidine(34) in tRNA(Ile2) + L-lysine + ATP = lysidine(34) in tRNA(Ile2) + AMP + diphosphate + H(+)</text>
        <dbReference type="Rhea" id="RHEA:43744"/>
        <dbReference type="Rhea" id="RHEA-COMP:10625"/>
        <dbReference type="Rhea" id="RHEA-COMP:10670"/>
        <dbReference type="ChEBI" id="CHEBI:15378"/>
        <dbReference type="ChEBI" id="CHEBI:30616"/>
        <dbReference type="ChEBI" id="CHEBI:32551"/>
        <dbReference type="ChEBI" id="CHEBI:33019"/>
        <dbReference type="ChEBI" id="CHEBI:82748"/>
        <dbReference type="ChEBI" id="CHEBI:83665"/>
        <dbReference type="ChEBI" id="CHEBI:456215"/>
        <dbReference type="EC" id="6.3.4.19"/>
    </reaction>
</comment>
<evidence type="ECO:0000259" key="7">
    <source>
        <dbReference type="Pfam" id="PF01171"/>
    </source>
</evidence>
<keyword evidence="4" id="KW-0067">ATP-binding</keyword>
<evidence type="ECO:0000313" key="8">
    <source>
        <dbReference type="EMBL" id="NIZ69073.1"/>
    </source>
</evidence>
<dbReference type="EMBL" id="JAATLM010000001">
    <property type="protein sequence ID" value="NIZ69073.1"/>
    <property type="molecule type" value="Genomic_DNA"/>
</dbReference>
<dbReference type="HAMAP" id="MF_01161">
    <property type="entry name" value="tRNA_Ile_lys_synt"/>
    <property type="match status" value="1"/>
</dbReference>
<dbReference type="InterPro" id="IPR014729">
    <property type="entry name" value="Rossmann-like_a/b/a_fold"/>
</dbReference>
<dbReference type="PANTHER" id="PTHR43033">
    <property type="entry name" value="TRNA(ILE)-LYSIDINE SYNTHASE-RELATED"/>
    <property type="match status" value="1"/>
</dbReference>
<keyword evidence="3" id="KW-0547">Nucleotide-binding</keyword>
<comment type="caution">
    <text evidence="8">The sequence shown here is derived from an EMBL/GenBank/DDBJ whole genome shotgun (WGS) entry which is preliminary data.</text>
</comment>
<comment type="function">
    <text evidence="6">Ligates lysine onto the cytidine present at position 34 of the AUA codon-specific tRNA(Ile) that contains the anticodon CAU, in an ATP-dependent manner. Cytidine is converted to lysidine, thus changing the amino acid specificity of the tRNA from methionine to isoleucine.</text>
</comment>
<evidence type="ECO:0000256" key="5">
    <source>
        <dbReference type="ARBA" id="ARBA00048539"/>
    </source>
</evidence>
<organism evidence="8 9">
    <name type="scientific">Entomospira culicis</name>
    <dbReference type="NCBI Taxonomy" id="2719989"/>
    <lineage>
        <taxon>Bacteria</taxon>
        <taxon>Pseudomonadati</taxon>
        <taxon>Spirochaetota</taxon>
        <taxon>Spirochaetia</taxon>
        <taxon>Spirochaetales</taxon>
        <taxon>Spirochaetaceae</taxon>
        <taxon>Entomospira</taxon>
    </lineage>
</organism>